<feature type="domain" description="Integrase catalytic" evidence="2">
    <location>
        <begin position="1370"/>
        <end position="1538"/>
    </location>
</feature>
<dbReference type="SUPFAM" id="SSF53098">
    <property type="entry name" value="Ribonuclease H-like"/>
    <property type="match status" value="1"/>
</dbReference>
<sequence length="1601" mass="177836">MGQGQSFAGNFMPSTMTPPGLGSLSGAPLNATQMMEQLNTSSPAGEQPSVKSAFELLGRTPVTAPPVQQDSNEVMLRALAAALSGDKKSLPQWNGNVESLRPWLRSLSLWELDNHLPKQRWGLKLLQSFPEGSVPRKVAEALDLTVLSSDHGYSAILSAILTKYGPYLEAAGPAAVENFFYGSERNRSESLATYIAAKEIALAELESQVGEKVPPRIAGRILLRHANLSETQKEALAIKYNSLLPFEQMAAALRPLDRPEALVHRVAKTFLAAGSKDDEEAAEEVDYEDEELVPDEDWEEGPESDGEGGMNYLLFDTHQEYTEEEANYIWAYNSAYKDIRKELQARRKGRQFYKPKGRSVAKGSGKKGKHKTGQNADDAAQIAQYNRHLDQSCIEQSCIEQSCIEQSCIDKSRVEQSNIVQQSSIEQHSIVQPSSIEQRNIEQQCIGRAECWMGAAPPEVNSVLVNVSSEVQKCVQIFAGVKTEGTEAIVDTAAEEGVIGSNAMRRLREALSRFKLQPVEASGSTVSCAGIGGSARIVGIFDIPIGVARCNSLIRVTEIADEGNFETPFLLPISYIELVGGVVDTGRNIFTLKNGRRTPMRRTPSGHRAISVVEFSGQWKLPPQLADELGAKDRNPFHMDIAGERNRVQQRPGVAVWVKEGQVVTFVGTLPGPRDTLVHPSECLSPAELPHISGRRATATASHRTAPEVGDLEKELCFQSLQGDGALSSSQRKSKCRLSHPDMLNRLAAWRSQEDQDEPNPHRKMGSKRLMEAWRRMGLMILNLIVTSTQRSAMEYLMQRNTIQPKSVEAVKEKPKSSKKIGDGKIRRGIGQELKRSSACKTWRFEPQDCAHEEDQLRQRAGRGQHWWTCLACGSRWERLEWAEDKAFNTGAQSSTDPPPTTLEVFKPSKVAYPKTLPAPRHSQGIPALQLEEIIESPAKHSSQKPSKQNQGRIPADYQTADERLDGMLKSHMGPKEAMNAALMNQWPTPRGATRRTPSSGVREIQEMQRPRTPRISDRVEVHAIHSSDEEVKSSGVSSFSVGEVYSPPRVTKEATKQGLRAKLALDLTTGWNFDLPEHRSTEDLCSSSLPLSASSWQLDEMNRLLQEPGVYQILLDMCRFGLRATSGPYKDQLVKKPTMLVTNIAEMAAHVSRLCDKGHEHGQLIGGAASGAAIYTPAFVKAILRGIKAALGIKADTNGLPPEAVQKGKAMGQAAYLYAKDQVELEEEFQRSYATSSYPTEFGPLEEDQMNEYEPTEVDPSDEPRAQMPEPPEHDAVEDVRRELRRLEEQPRIAKALEKVDDFSKTDDGQFALAPALRREVHRLHRNLGHPAPELFLRALKNSGVRSEILRWTKDHFRCATCASRAKPSPARPGHLMRSLEFNQVVGVDLCFLPIFGREYILLHALCWGTNYQQASLCQNKSADEVLRTLMDMWVKVFGPPELLVMDRGKEFFNEKFHAMLGGQGCGLHYIDAESPWQNSRTERAGGILKEKILATAHEVSATPEELHLVIAEAVSARNRFMNRFGFSPMQRVFGKNLRIPGSMLTSDSMDQELLQASVTEPVRRLWEIQDIATKEWDDCGKPAESKSGLHILKKSWEPS</sequence>
<reference evidence="3 4" key="1">
    <citation type="submission" date="2024-02" db="EMBL/GenBank/DDBJ databases">
        <authorList>
            <person name="Chen Y."/>
            <person name="Shah S."/>
            <person name="Dougan E. K."/>
            <person name="Thang M."/>
            <person name="Chan C."/>
        </authorList>
    </citation>
    <scope>NUCLEOTIDE SEQUENCE [LARGE SCALE GENOMIC DNA]</scope>
</reference>
<feature type="compositionally biased region" description="Acidic residues" evidence="1">
    <location>
        <begin position="1245"/>
        <end position="1262"/>
    </location>
</feature>
<feature type="compositionally biased region" description="Basic residues" evidence="1">
    <location>
        <begin position="354"/>
        <end position="372"/>
    </location>
</feature>
<feature type="region of interest" description="Disordered" evidence="1">
    <location>
        <begin position="984"/>
        <end position="1015"/>
    </location>
</feature>
<evidence type="ECO:0000259" key="2">
    <source>
        <dbReference type="PROSITE" id="PS50994"/>
    </source>
</evidence>
<keyword evidence="4" id="KW-1185">Reference proteome</keyword>
<dbReference type="Proteomes" id="UP001642484">
    <property type="component" value="Unassembled WGS sequence"/>
</dbReference>
<dbReference type="PROSITE" id="PS50994">
    <property type="entry name" value="INTEGRASE"/>
    <property type="match status" value="1"/>
</dbReference>
<evidence type="ECO:0000313" key="4">
    <source>
        <dbReference type="Proteomes" id="UP001642484"/>
    </source>
</evidence>
<accession>A0ABP0J9L0</accession>
<feature type="region of interest" description="Disordered" evidence="1">
    <location>
        <begin position="1236"/>
        <end position="1279"/>
    </location>
</feature>
<name>A0ABP0J9L0_9DINO</name>
<feature type="compositionally biased region" description="Basic and acidic residues" evidence="1">
    <location>
        <begin position="1004"/>
        <end position="1015"/>
    </location>
</feature>
<gene>
    <name evidence="3" type="ORF">CCMP2556_LOCUS10259</name>
</gene>
<feature type="compositionally biased region" description="Polar residues" evidence="1">
    <location>
        <begin position="1"/>
        <end position="17"/>
    </location>
</feature>
<dbReference type="InterPro" id="IPR036397">
    <property type="entry name" value="RNaseH_sf"/>
</dbReference>
<dbReference type="InterPro" id="IPR012337">
    <property type="entry name" value="RNaseH-like_sf"/>
</dbReference>
<dbReference type="Gene3D" id="3.30.420.10">
    <property type="entry name" value="Ribonuclease H-like superfamily/Ribonuclease H"/>
    <property type="match status" value="1"/>
</dbReference>
<dbReference type="InterPro" id="IPR001584">
    <property type="entry name" value="Integrase_cat-core"/>
</dbReference>
<dbReference type="EMBL" id="CAXAMN010004780">
    <property type="protein sequence ID" value="CAK9010923.1"/>
    <property type="molecule type" value="Genomic_DNA"/>
</dbReference>
<protein>
    <recommendedName>
        <fullName evidence="2">Integrase catalytic domain-containing protein</fullName>
    </recommendedName>
</protein>
<organism evidence="3 4">
    <name type="scientific">Durusdinium trenchii</name>
    <dbReference type="NCBI Taxonomy" id="1381693"/>
    <lineage>
        <taxon>Eukaryota</taxon>
        <taxon>Sar</taxon>
        <taxon>Alveolata</taxon>
        <taxon>Dinophyceae</taxon>
        <taxon>Suessiales</taxon>
        <taxon>Symbiodiniaceae</taxon>
        <taxon>Durusdinium</taxon>
    </lineage>
</organism>
<evidence type="ECO:0000313" key="3">
    <source>
        <dbReference type="EMBL" id="CAK9010923.1"/>
    </source>
</evidence>
<feature type="compositionally biased region" description="Acidic residues" evidence="1">
    <location>
        <begin position="277"/>
        <end position="306"/>
    </location>
</feature>
<comment type="caution">
    <text evidence="3">The sequence shown here is derived from an EMBL/GenBank/DDBJ whole genome shotgun (WGS) entry which is preliminary data.</text>
</comment>
<evidence type="ECO:0000256" key="1">
    <source>
        <dbReference type="SAM" id="MobiDB-lite"/>
    </source>
</evidence>
<feature type="region of interest" description="Disordered" evidence="1">
    <location>
        <begin position="1"/>
        <end position="27"/>
    </location>
</feature>
<feature type="region of interest" description="Disordered" evidence="1">
    <location>
        <begin position="354"/>
        <end position="376"/>
    </location>
</feature>
<feature type="region of interest" description="Disordered" evidence="1">
    <location>
        <begin position="275"/>
        <end position="308"/>
    </location>
</feature>
<proteinExistence type="predicted"/>